<gene>
    <name evidence="3" type="ORF">GCM10009741_55480</name>
</gene>
<name>A0ABP4MI62_9ACTN</name>
<keyword evidence="1" id="KW-1133">Transmembrane helix</keyword>
<accession>A0ABP4MI62</accession>
<protein>
    <recommendedName>
        <fullName evidence="5">DUF916 domain-containing protein</fullName>
    </recommendedName>
</protein>
<organism evidence="3 4">
    <name type="scientific">Kribbella lupini</name>
    <dbReference type="NCBI Taxonomy" id="291602"/>
    <lineage>
        <taxon>Bacteria</taxon>
        <taxon>Bacillati</taxon>
        <taxon>Actinomycetota</taxon>
        <taxon>Actinomycetes</taxon>
        <taxon>Propionibacteriales</taxon>
        <taxon>Kribbellaceae</taxon>
        <taxon>Kribbella</taxon>
    </lineage>
</organism>
<feature type="signal peptide" evidence="2">
    <location>
        <begin position="1"/>
        <end position="24"/>
    </location>
</feature>
<dbReference type="Proteomes" id="UP001500363">
    <property type="component" value="Unassembled WGS sequence"/>
</dbReference>
<reference evidence="4" key="1">
    <citation type="journal article" date="2019" name="Int. J. Syst. Evol. Microbiol.">
        <title>The Global Catalogue of Microorganisms (GCM) 10K type strain sequencing project: providing services to taxonomists for standard genome sequencing and annotation.</title>
        <authorList>
            <consortium name="The Broad Institute Genomics Platform"/>
            <consortium name="The Broad Institute Genome Sequencing Center for Infectious Disease"/>
            <person name="Wu L."/>
            <person name="Ma J."/>
        </authorList>
    </citation>
    <scope>NUCLEOTIDE SEQUENCE [LARGE SCALE GENOMIC DNA]</scope>
    <source>
        <strain evidence="4">JCM 14303</strain>
    </source>
</reference>
<comment type="caution">
    <text evidence="3">The sequence shown here is derived from an EMBL/GenBank/DDBJ whole genome shotgun (WGS) entry which is preliminary data.</text>
</comment>
<evidence type="ECO:0000313" key="4">
    <source>
        <dbReference type="Proteomes" id="UP001500363"/>
    </source>
</evidence>
<dbReference type="RefSeq" id="WP_344179338.1">
    <property type="nucleotide sequence ID" value="NZ_BAAANC010000003.1"/>
</dbReference>
<keyword evidence="1" id="KW-0472">Membrane</keyword>
<feature type="chain" id="PRO_5045117817" description="DUF916 domain-containing protein" evidence="2">
    <location>
        <begin position="25"/>
        <end position="310"/>
    </location>
</feature>
<evidence type="ECO:0000256" key="1">
    <source>
        <dbReference type="SAM" id="Phobius"/>
    </source>
</evidence>
<evidence type="ECO:0000256" key="2">
    <source>
        <dbReference type="SAM" id="SignalP"/>
    </source>
</evidence>
<keyword evidence="2" id="KW-0732">Signal</keyword>
<keyword evidence="4" id="KW-1185">Reference proteome</keyword>
<feature type="transmembrane region" description="Helical" evidence="1">
    <location>
        <begin position="280"/>
        <end position="299"/>
    </location>
</feature>
<dbReference type="EMBL" id="BAAANC010000003">
    <property type="protein sequence ID" value="GAA1544964.1"/>
    <property type="molecule type" value="Genomic_DNA"/>
</dbReference>
<evidence type="ECO:0008006" key="5">
    <source>
        <dbReference type="Google" id="ProtNLM"/>
    </source>
</evidence>
<sequence>MRSARLLAAVVVAFAGLYAVPAFAADAPWSVQPADNAFGPDRQNYTYTVAPGEKVDDGLSVVNRGSAALELAVYAADGFTSESGQLDLRRRGFASTGVGAWVRPAVDHVVIQPGKAASVPFTLAVPADAAPGDHIGGIVTSIKSSSSSSPEERMGVRIQLRVGGELKPQLTVSDVKVHPPLVGGDATVTYTVHNTGNATVSARQKASLAGPFGQLRATSADVADSPALLPGDQWKATVPVPGVAAMVPLSADVTVVPLLTDAAGSTSQLAPVDAGAHARILPLVVVLALLLLIVAALIVRRRTVQRVPAG</sequence>
<evidence type="ECO:0000313" key="3">
    <source>
        <dbReference type="EMBL" id="GAA1544964.1"/>
    </source>
</evidence>
<proteinExistence type="predicted"/>
<keyword evidence="1" id="KW-0812">Transmembrane</keyword>